<dbReference type="PROSITE" id="PS50887">
    <property type="entry name" value="GGDEF"/>
    <property type="match status" value="1"/>
</dbReference>
<dbReference type="SMART" id="SM00267">
    <property type="entry name" value="GGDEF"/>
    <property type="match status" value="1"/>
</dbReference>
<dbReference type="InterPro" id="IPR050469">
    <property type="entry name" value="Diguanylate_Cyclase"/>
</dbReference>
<gene>
    <name evidence="2" type="ORF">UFOVP75_90</name>
</gene>
<name>A0A6J5L0Y4_9CAUD</name>
<dbReference type="NCBIfam" id="TIGR00254">
    <property type="entry name" value="GGDEF"/>
    <property type="match status" value="1"/>
</dbReference>
<accession>A0A6J5L0Y4</accession>
<evidence type="ECO:0000313" key="2">
    <source>
        <dbReference type="EMBL" id="CAB4127225.1"/>
    </source>
</evidence>
<dbReference type="InterPro" id="IPR000160">
    <property type="entry name" value="GGDEF_dom"/>
</dbReference>
<dbReference type="GO" id="GO:0052621">
    <property type="term" value="F:diguanylate cyclase activity"/>
    <property type="evidence" value="ECO:0007669"/>
    <property type="project" value="TreeGrafter"/>
</dbReference>
<dbReference type="Pfam" id="PF00990">
    <property type="entry name" value="GGDEF"/>
    <property type="match status" value="1"/>
</dbReference>
<dbReference type="InterPro" id="IPR043128">
    <property type="entry name" value="Rev_trsase/Diguanyl_cyclase"/>
</dbReference>
<dbReference type="PANTHER" id="PTHR45138:SF9">
    <property type="entry name" value="DIGUANYLATE CYCLASE DGCM-RELATED"/>
    <property type="match status" value="1"/>
</dbReference>
<organism evidence="2">
    <name type="scientific">uncultured Caudovirales phage</name>
    <dbReference type="NCBI Taxonomy" id="2100421"/>
    <lineage>
        <taxon>Viruses</taxon>
        <taxon>Duplodnaviria</taxon>
        <taxon>Heunggongvirae</taxon>
        <taxon>Uroviricota</taxon>
        <taxon>Caudoviricetes</taxon>
        <taxon>Peduoviridae</taxon>
        <taxon>Maltschvirus</taxon>
        <taxon>Maltschvirus maltsch</taxon>
    </lineage>
</organism>
<reference evidence="2" key="1">
    <citation type="submission" date="2020-04" db="EMBL/GenBank/DDBJ databases">
        <authorList>
            <person name="Chiriac C."/>
            <person name="Salcher M."/>
            <person name="Ghai R."/>
            <person name="Kavagutti S V."/>
        </authorList>
    </citation>
    <scope>NUCLEOTIDE SEQUENCE</scope>
</reference>
<dbReference type="InterPro" id="IPR029787">
    <property type="entry name" value="Nucleotide_cyclase"/>
</dbReference>
<protein>
    <submittedName>
        <fullName evidence="2">GGDEF domain</fullName>
    </submittedName>
</protein>
<sequence>MLPIQFFVSHEIHHHEDGSMTSRPAAKWAVIDNNFHPLCDYTGLLQGMQAGPIDEQLGRHLHMLENSSYFDVEEINYGAHNGGPVEPELSTEDQNVTKFRYQRVGDSGSQIVTQKGSEFSIDGVPLEAQDLTNMLDSVKNQTAILSYYKPEVSDMAKYENLMLTLQKSAELESGLEAIKGLVAAGHLHPEHYEQIRRHLYQDEMVPSIGNKRSYQQHLLNEGRGGVHIMFDANDFKSINDKLSHGHGDQAIVHIGNALRNAVDKTVGSDVAKVHRFGGDEFHIHVPTHEHVGPILRQLRSELDAVPPIGGTHKLSLSAGIGATPDAADKALNHGAKGQKNLAILAAGGKPGRKSNKIRAPHSLYVHDYTPGHEGPVVNAGDSAIVQASVPKPTTTG</sequence>
<dbReference type="SUPFAM" id="SSF55073">
    <property type="entry name" value="Nucleotide cyclase"/>
    <property type="match status" value="1"/>
</dbReference>
<evidence type="ECO:0000259" key="1">
    <source>
        <dbReference type="PROSITE" id="PS50887"/>
    </source>
</evidence>
<feature type="domain" description="GGDEF" evidence="1">
    <location>
        <begin position="223"/>
        <end position="360"/>
    </location>
</feature>
<dbReference type="Gene3D" id="3.30.70.270">
    <property type="match status" value="1"/>
</dbReference>
<dbReference type="PANTHER" id="PTHR45138">
    <property type="entry name" value="REGULATORY COMPONENTS OF SENSORY TRANSDUCTION SYSTEM"/>
    <property type="match status" value="1"/>
</dbReference>
<proteinExistence type="predicted"/>
<dbReference type="EMBL" id="LR796209">
    <property type="protein sequence ID" value="CAB4127225.1"/>
    <property type="molecule type" value="Genomic_DNA"/>
</dbReference>